<dbReference type="GO" id="GO:0036503">
    <property type="term" value="P:ERAD pathway"/>
    <property type="evidence" value="ECO:0007669"/>
    <property type="project" value="TreeGrafter"/>
</dbReference>
<organism evidence="3 4">
    <name type="scientific">Chytriomyces confervae</name>
    <dbReference type="NCBI Taxonomy" id="246404"/>
    <lineage>
        <taxon>Eukaryota</taxon>
        <taxon>Fungi</taxon>
        <taxon>Fungi incertae sedis</taxon>
        <taxon>Chytridiomycota</taxon>
        <taxon>Chytridiomycota incertae sedis</taxon>
        <taxon>Chytridiomycetes</taxon>
        <taxon>Chytridiales</taxon>
        <taxon>Chytriomycetaceae</taxon>
        <taxon>Chytriomyces</taxon>
    </lineage>
</organism>
<feature type="compositionally biased region" description="Basic and acidic residues" evidence="1">
    <location>
        <begin position="474"/>
        <end position="486"/>
    </location>
</feature>
<feature type="compositionally biased region" description="Polar residues" evidence="1">
    <location>
        <begin position="450"/>
        <end position="460"/>
    </location>
</feature>
<feature type="region of interest" description="Disordered" evidence="1">
    <location>
        <begin position="116"/>
        <end position="195"/>
    </location>
</feature>
<dbReference type="PANTHER" id="PTHR46424:SF1">
    <property type="entry name" value="UBX DOMAIN-CONTAINING PROTEIN 4"/>
    <property type="match status" value="1"/>
</dbReference>
<dbReference type="CDD" id="cd01767">
    <property type="entry name" value="UBX"/>
    <property type="match status" value="2"/>
</dbReference>
<feature type="domain" description="UBX" evidence="2">
    <location>
        <begin position="305"/>
        <end position="385"/>
    </location>
</feature>
<evidence type="ECO:0000313" key="4">
    <source>
        <dbReference type="Proteomes" id="UP000320333"/>
    </source>
</evidence>
<feature type="compositionally biased region" description="Polar residues" evidence="1">
    <location>
        <begin position="148"/>
        <end position="158"/>
    </location>
</feature>
<evidence type="ECO:0000313" key="3">
    <source>
        <dbReference type="EMBL" id="TPX76609.1"/>
    </source>
</evidence>
<dbReference type="Gene3D" id="3.10.20.90">
    <property type="entry name" value="Phosphatidylinositol 3-kinase Catalytic Subunit, Chain A, domain 1"/>
    <property type="match status" value="2"/>
</dbReference>
<evidence type="ECO:0000256" key="1">
    <source>
        <dbReference type="SAM" id="MobiDB-lite"/>
    </source>
</evidence>
<accession>A0A507FJM5</accession>
<protein>
    <recommendedName>
        <fullName evidence="2">UBX domain-containing protein</fullName>
    </recommendedName>
</protein>
<dbReference type="Pfam" id="PF00789">
    <property type="entry name" value="UBX"/>
    <property type="match status" value="2"/>
</dbReference>
<dbReference type="STRING" id="246404.A0A507FJM5"/>
<keyword evidence="4" id="KW-1185">Reference proteome</keyword>
<feature type="compositionally biased region" description="Low complexity" evidence="1">
    <location>
        <begin position="171"/>
        <end position="193"/>
    </location>
</feature>
<dbReference type="PROSITE" id="PS50033">
    <property type="entry name" value="UBX"/>
    <property type="match status" value="2"/>
</dbReference>
<dbReference type="GO" id="GO:0005783">
    <property type="term" value="C:endoplasmic reticulum"/>
    <property type="evidence" value="ECO:0007669"/>
    <property type="project" value="TreeGrafter"/>
</dbReference>
<dbReference type="EMBL" id="QEAP01000041">
    <property type="protein sequence ID" value="TPX76609.1"/>
    <property type="molecule type" value="Genomic_DNA"/>
</dbReference>
<name>A0A507FJM5_9FUNG</name>
<dbReference type="Proteomes" id="UP000320333">
    <property type="component" value="Unassembled WGS sequence"/>
</dbReference>
<dbReference type="PANTHER" id="PTHR46424">
    <property type="entry name" value="UBX DOMAIN-CONTAINING PROTEIN 4"/>
    <property type="match status" value="1"/>
</dbReference>
<reference evidence="3 4" key="1">
    <citation type="journal article" date="2019" name="Sci. Rep.">
        <title>Comparative genomics of chytrid fungi reveal insights into the obligate biotrophic and pathogenic lifestyle of Synchytrium endobioticum.</title>
        <authorList>
            <person name="van de Vossenberg B.T.L.H."/>
            <person name="Warris S."/>
            <person name="Nguyen H.D.T."/>
            <person name="van Gent-Pelzer M.P.E."/>
            <person name="Joly D.L."/>
            <person name="van de Geest H.C."/>
            <person name="Bonants P.J.M."/>
            <person name="Smith D.S."/>
            <person name="Levesque C.A."/>
            <person name="van der Lee T.A.J."/>
        </authorList>
    </citation>
    <scope>NUCLEOTIDE SEQUENCE [LARGE SCALE GENOMIC DNA]</scope>
    <source>
        <strain evidence="3 4">CBS 675.73</strain>
    </source>
</reference>
<proteinExistence type="predicted"/>
<dbReference type="InterPro" id="IPR029071">
    <property type="entry name" value="Ubiquitin-like_domsf"/>
</dbReference>
<feature type="domain" description="UBX" evidence="2">
    <location>
        <begin position="195"/>
        <end position="272"/>
    </location>
</feature>
<gene>
    <name evidence="3" type="ORF">CcCBS67573_g02087</name>
</gene>
<dbReference type="OrthoDB" id="2445133at2759"/>
<evidence type="ECO:0000259" key="2">
    <source>
        <dbReference type="PROSITE" id="PS50033"/>
    </source>
</evidence>
<dbReference type="InterPro" id="IPR001012">
    <property type="entry name" value="UBX_dom"/>
</dbReference>
<dbReference type="SUPFAM" id="SSF54236">
    <property type="entry name" value="Ubiquitin-like"/>
    <property type="match status" value="2"/>
</dbReference>
<feature type="region of interest" description="Disordered" evidence="1">
    <location>
        <begin position="443"/>
        <end position="500"/>
    </location>
</feature>
<comment type="caution">
    <text evidence="3">The sequence shown here is derived from an EMBL/GenBank/DDBJ whole genome shotgun (WGS) entry which is preliminary data.</text>
</comment>
<dbReference type="SMART" id="SM00166">
    <property type="entry name" value="UBX"/>
    <property type="match status" value="2"/>
</dbReference>
<feature type="compositionally biased region" description="Polar residues" evidence="1">
    <location>
        <begin position="488"/>
        <end position="500"/>
    </location>
</feature>
<sequence length="500" mass="52851">MFPWHSETQLQAAIGESVSTNKPLVVVIGDSIEAKSIADSTATHLDAAKHVGIILRENSIAATQFHAVFPAAPGTVYPSLYVVRSGALVGSTDSRRPLNDTTIGVVMGMWLKVDGEPATQQPPLPRNLSAASSSSSFVHVEPPEDAPTGSTDSQTASASVPKPPVLEAKASKVASSSSAAPQSSASSTSSSTSDLNSDYTLISLKFGHDAVVRSKFLVTDTLQQIRAFVKKSGFVAEFDLVQPYPMKVFSLAEEGTLSLKELGLFPNGSLLVKKCVSKPVAYRTRKIESAGSSSSDVSKKSQDLPVYDSSALSIRFPDGSQLRLKFPASELFSTVRQSISEHETIAPLKGAFEVSQLYPARVFSVPEESQSLKDLDLLPSASLIVKPIAGGAASAYTNSGSTVAKVFSGLAELWTFLFGSAVALYAWILAQIGRRGGGNALGAADAGTRNAPNSSNSSENQGREAQQRGSTLAELRRRQAEEDKKKGNSTYNGNSTAQDF</sequence>
<dbReference type="AlphaFoldDB" id="A0A507FJM5"/>